<keyword evidence="2" id="KW-1185">Reference proteome</keyword>
<comment type="caution">
    <text evidence="1">The sequence shown here is derived from an EMBL/GenBank/DDBJ whole genome shotgun (WGS) entry which is preliminary data.</text>
</comment>
<evidence type="ECO:0000313" key="2">
    <source>
        <dbReference type="Proteomes" id="UP000828941"/>
    </source>
</evidence>
<gene>
    <name evidence="1" type="ORF">L6164_024383</name>
</gene>
<dbReference type="Proteomes" id="UP000828941">
    <property type="component" value="Chromosome 10"/>
</dbReference>
<sequence length="380" mass="43564">MDPIGERKLQRDRSAAVRSYSLRRIVDRLLAVLRPAKARRILKERQNDPISRSMSGLNGHEDSGPYRNNTPFKLGVYCGLLYLITASKNELAKMVQLREEMEMLLQNSREELRSKDALLKPLILSDTLASSITDTQEGSSSNSRHLSTQSQKPYVQPELESKMVPHHFLQDIISEQDECVEKVNELEAELEVELERLQLHLDRETALQHTQEGRIKDSRDVMSFDEIIDPLEASTELCIGVPPDEVERRLHELREARQQERIAELESALECARQKLIQKEVEVTRWKDTLLKCDDNQATKIVTQDVGSLLESFEVKTDFVSNGDTSTQTCVDTSLEYCPLEEEGRLFHYRHRRSSISSPLTLPHLKAVFKIQNGGSRIKF</sequence>
<accession>A0ACB9LZP2</accession>
<proteinExistence type="predicted"/>
<name>A0ACB9LZP2_BAUVA</name>
<evidence type="ECO:0000313" key="1">
    <source>
        <dbReference type="EMBL" id="KAI4316400.1"/>
    </source>
</evidence>
<organism evidence="1 2">
    <name type="scientific">Bauhinia variegata</name>
    <name type="common">Purple orchid tree</name>
    <name type="synonym">Phanera variegata</name>
    <dbReference type="NCBI Taxonomy" id="167791"/>
    <lineage>
        <taxon>Eukaryota</taxon>
        <taxon>Viridiplantae</taxon>
        <taxon>Streptophyta</taxon>
        <taxon>Embryophyta</taxon>
        <taxon>Tracheophyta</taxon>
        <taxon>Spermatophyta</taxon>
        <taxon>Magnoliopsida</taxon>
        <taxon>eudicotyledons</taxon>
        <taxon>Gunneridae</taxon>
        <taxon>Pentapetalae</taxon>
        <taxon>rosids</taxon>
        <taxon>fabids</taxon>
        <taxon>Fabales</taxon>
        <taxon>Fabaceae</taxon>
        <taxon>Cercidoideae</taxon>
        <taxon>Cercideae</taxon>
        <taxon>Bauhiniinae</taxon>
        <taxon>Bauhinia</taxon>
    </lineage>
</organism>
<dbReference type="EMBL" id="CM039435">
    <property type="protein sequence ID" value="KAI4316400.1"/>
    <property type="molecule type" value="Genomic_DNA"/>
</dbReference>
<protein>
    <submittedName>
        <fullName evidence="1">Uncharacterized protein</fullName>
    </submittedName>
</protein>
<reference evidence="1 2" key="1">
    <citation type="journal article" date="2022" name="DNA Res.">
        <title>Chromosomal-level genome assembly of the orchid tree Bauhinia variegata (Leguminosae; Cercidoideae) supports the allotetraploid origin hypothesis of Bauhinia.</title>
        <authorList>
            <person name="Zhong Y."/>
            <person name="Chen Y."/>
            <person name="Zheng D."/>
            <person name="Pang J."/>
            <person name="Liu Y."/>
            <person name="Luo S."/>
            <person name="Meng S."/>
            <person name="Qian L."/>
            <person name="Wei D."/>
            <person name="Dai S."/>
            <person name="Zhou R."/>
        </authorList>
    </citation>
    <scope>NUCLEOTIDE SEQUENCE [LARGE SCALE GENOMIC DNA]</scope>
    <source>
        <strain evidence="1">BV-YZ2020</strain>
    </source>
</reference>